<dbReference type="Gene3D" id="3.30.559.10">
    <property type="entry name" value="Chloramphenicol acetyltransferase-like domain"/>
    <property type="match status" value="1"/>
</dbReference>
<feature type="domain" description="Peripheral subunit-binding (PSBD)" evidence="2">
    <location>
        <begin position="7"/>
        <end position="44"/>
    </location>
</feature>
<sequence>MADDKLRATPAARKLADDLGINLYDVTGSGANGRVHKEDVETYKDTNVVRISPLAKRIALEHNIAWQEIQGTGHRGKIMKKDVLALLPENIENDTIKSPAQIEKVEEVPDNITSYGEIERIPMTPMRKVIAQRMVESYLTAPTFTLNYEVDMTEMLALRKKVLDPIMEATGKKVTVTDLLSLAVVKTLMKHPYINASLTEDGKTIITHNYVNLAMAVGMDNGLMTPVVYNAEKNELVRVSCSF</sequence>
<dbReference type="AlphaFoldDB" id="A0A139NA02"/>
<dbReference type="PANTHER" id="PTHR23151">
    <property type="entry name" value="DIHYDROLIPOAMIDE ACETYL/SUCCINYL-TRANSFERASE-RELATED"/>
    <property type="match status" value="1"/>
</dbReference>
<dbReference type="Pfam" id="PF02817">
    <property type="entry name" value="E3_binding"/>
    <property type="match status" value="2"/>
</dbReference>
<organism evidence="3 4">
    <name type="scientific">Streptococcus gordonii</name>
    <dbReference type="NCBI Taxonomy" id="1302"/>
    <lineage>
        <taxon>Bacteria</taxon>
        <taxon>Bacillati</taxon>
        <taxon>Bacillota</taxon>
        <taxon>Bacilli</taxon>
        <taxon>Lactobacillales</taxon>
        <taxon>Streptococcaceae</taxon>
        <taxon>Streptococcus</taxon>
    </lineage>
</organism>
<gene>
    <name evidence="3" type="ORF">SGODD07_00536</name>
</gene>
<dbReference type="Proteomes" id="UP000070096">
    <property type="component" value="Unassembled WGS sequence"/>
</dbReference>
<reference evidence="3 4" key="1">
    <citation type="submission" date="2016-01" db="EMBL/GenBank/DDBJ databases">
        <title>Highly variable Streptococcus oralis are common among viridans streptococci isolated from primates.</title>
        <authorList>
            <person name="Denapaite D."/>
            <person name="Rieger M."/>
            <person name="Koendgen S."/>
            <person name="Brueckner R."/>
            <person name="Ochigava I."/>
            <person name="Kappeler P."/>
            <person name="Maetz-Rensing K."/>
            <person name="Leendertz F."/>
            <person name="Hakenbeck R."/>
        </authorList>
    </citation>
    <scope>NUCLEOTIDE SEQUENCE [LARGE SCALE GENOMIC DNA]</scope>
    <source>
        <strain evidence="3 4">DD07</strain>
    </source>
</reference>
<dbReference type="InterPro" id="IPR004167">
    <property type="entry name" value="PSBD"/>
</dbReference>
<dbReference type="Gene3D" id="4.10.320.10">
    <property type="entry name" value="E3-binding domain"/>
    <property type="match status" value="2"/>
</dbReference>
<evidence type="ECO:0000259" key="2">
    <source>
        <dbReference type="PROSITE" id="PS51826"/>
    </source>
</evidence>
<comment type="similarity">
    <text evidence="1">Belongs to the 2-oxoacid dehydrogenase family.</text>
</comment>
<evidence type="ECO:0000313" key="3">
    <source>
        <dbReference type="EMBL" id="KXT72895.1"/>
    </source>
</evidence>
<dbReference type="InterPro" id="IPR036625">
    <property type="entry name" value="E3-bd_dom_sf"/>
</dbReference>
<dbReference type="GO" id="GO:0016746">
    <property type="term" value="F:acyltransferase activity"/>
    <property type="evidence" value="ECO:0007669"/>
    <property type="project" value="InterPro"/>
</dbReference>
<dbReference type="InterPro" id="IPR045257">
    <property type="entry name" value="E2/Pdx1"/>
</dbReference>
<dbReference type="InterPro" id="IPR023213">
    <property type="entry name" value="CAT-like_dom_sf"/>
</dbReference>
<protein>
    <submittedName>
        <fullName evidence="3">Dihydrolipoamide acetyltransferase component (E2) of acetoin dehydrogenase complex</fullName>
    </submittedName>
</protein>
<dbReference type="SUPFAM" id="SSF52777">
    <property type="entry name" value="CoA-dependent acyltransferases"/>
    <property type="match status" value="1"/>
</dbReference>
<accession>A0A139NA02</accession>
<dbReference type="PROSITE" id="PS51826">
    <property type="entry name" value="PSBD"/>
    <property type="match status" value="2"/>
</dbReference>
<dbReference type="GO" id="GO:0045254">
    <property type="term" value="C:pyruvate dehydrogenase complex"/>
    <property type="evidence" value="ECO:0007669"/>
    <property type="project" value="InterPro"/>
</dbReference>
<dbReference type="Pfam" id="PF00198">
    <property type="entry name" value="2-oxoacid_dh"/>
    <property type="match status" value="1"/>
</dbReference>
<keyword evidence="3" id="KW-0808">Transferase</keyword>
<comment type="caution">
    <text evidence="3">The sequence shown here is derived from an EMBL/GenBank/DDBJ whole genome shotgun (WGS) entry which is preliminary data.</text>
</comment>
<dbReference type="InterPro" id="IPR001078">
    <property type="entry name" value="2-oxoacid_DH_actylTfrase"/>
</dbReference>
<feature type="domain" description="Peripheral subunit-binding (PSBD)" evidence="2">
    <location>
        <begin position="50"/>
        <end position="87"/>
    </location>
</feature>
<dbReference type="SUPFAM" id="SSF47005">
    <property type="entry name" value="Peripheral subunit-binding domain of 2-oxo acid dehydrogenase complex"/>
    <property type="match status" value="2"/>
</dbReference>
<proteinExistence type="inferred from homology"/>
<evidence type="ECO:0000256" key="1">
    <source>
        <dbReference type="ARBA" id="ARBA00007317"/>
    </source>
</evidence>
<dbReference type="PANTHER" id="PTHR23151:SF90">
    <property type="entry name" value="DIHYDROLIPOYLLYSINE-RESIDUE ACETYLTRANSFERASE COMPONENT OF PYRUVATE DEHYDROGENASE COMPLEX, MITOCHONDRIAL-RELATED"/>
    <property type="match status" value="1"/>
</dbReference>
<dbReference type="EMBL" id="LQRC01000085">
    <property type="protein sequence ID" value="KXT72895.1"/>
    <property type="molecule type" value="Genomic_DNA"/>
</dbReference>
<dbReference type="NCBIfam" id="NF011416">
    <property type="entry name" value="PRK14843.1"/>
    <property type="match status" value="1"/>
</dbReference>
<name>A0A139NA02_STRGN</name>
<evidence type="ECO:0000313" key="4">
    <source>
        <dbReference type="Proteomes" id="UP000070096"/>
    </source>
</evidence>
<dbReference type="PATRIC" id="fig|1302.21.peg.608"/>
<dbReference type="GO" id="GO:0006086">
    <property type="term" value="P:pyruvate decarboxylation to acetyl-CoA"/>
    <property type="evidence" value="ECO:0007669"/>
    <property type="project" value="InterPro"/>
</dbReference>